<evidence type="ECO:0000313" key="9">
    <source>
        <dbReference type="EMBL" id="MEE2525919.1"/>
    </source>
</evidence>
<evidence type="ECO:0000256" key="6">
    <source>
        <dbReference type="ARBA" id="ARBA00022989"/>
    </source>
</evidence>
<keyword evidence="6" id="KW-1133">Transmembrane helix</keyword>
<evidence type="ECO:0000313" key="10">
    <source>
        <dbReference type="Proteomes" id="UP001354971"/>
    </source>
</evidence>
<evidence type="ECO:0000259" key="8">
    <source>
        <dbReference type="Pfam" id="PF00535"/>
    </source>
</evidence>
<keyword evidence="5" id="KW-0448">Lipopolysaccharide biosynthesis</keyword>
<evidence type="ECO:0000256" key="5">
    <source>
        <dbReference type="ARBA" id="ARBA00022985"/>
    </source>
</evidence>
<dbReference type="Gene3D" id="3.90.550.10">
    <property type="entry name" value="Spore Coat Polysaccharide Biosynthesis Protein SpsA, Chain A"/>
    <property type="match status" value="1"/>
</dbReference>
<keyword evidence="3" id="KW-0808">Transferase</keyword>
<sequence>MQAGQISIVIPVHNEAGNIDAVMAEAVEVFSSAFEDFRIIAVEDGSTDASWEKLAALEPKYPQLIAIRHPDRAGKSAALRTGFLAADTFWVATMDGDGQDDPQSVVDMVSKIDLTSLDEPALVCGCRTNRTDGANRKWASKIGNGIRRAMLRDECPDTACGLKVIPRDLFLALPFFDSLHRYLPPLTRYLGFDQIYVDVVNRARISGETKYTNLGRAVAGFFDLMGVNWLMRRTHIPARELLFAPRSDD</sequence>
<keyword evidence="4" id="KW-0812">Transmembrane</keyword>
<evidence type="ECO:0000256" key="1">
    <source>
        <dbReference type="ARBA" id="ARBA00022475"/>
    </source>
</evidence>
<keyword evidence="7" id="KW-0472">Membrane</keyword>
<proteinExistence type="predicted"/>
<dbReference type="PANTHER" id="PTHR48090:SF3">
    <property type="entry name" value="UNDECAPRENYL-PHOSPHATE 4-DEOXY-4-FORMAMIDO-L-ARABINOSE TRANSFERASE"/>
    <property type="match status" value="1"/>
</dbReference>
<dbReference type="SUPFAM" id="SSF53448">
    <property type="entry name" value="Nucleotide-diphospho-sugar transferases"/>
    <property type="match status" value="1"/>
</dbReference>
<dbReference type="InterPro" id="IPR050256">
    <property type="entry name" value="Glycosyltransferase_2"/>
</dbReference>
<keyword evidence="10" id="KW-1185">Reference proteome</keyword>
<name>A0ABU7LPS7_9PROT</name>
<evidence type="ECO:0000256" key="7">
    <source>
        <dbReference type="ARBA" id="ARBA00023136"/>
    </source>
</evidence>
<feature type="domain" description="Glycosyltransferase 2-like" evidence="8">
    <location>
        <begin position="7"/>
        <end position="170"/>
    </location>
</feature>
<organism evidence="9 10">
    <name type="scientific">Hyphobacterium lacteum</name>
    <dbReference type="NCBI Taxonomy" id="3116575"/>
    <lineage>
        <taxon>Bacteria</taxon>
        <taxon>Pseudomonadati</taxon>
        <taxon>Pseudomonadota</taxon>
        <taxon>Alphaproteobacteria</taxon>
        <taxon>Maricaulales</taxon>
        <taxon>Maricaulaceae</taxon>
        <taxon>Hyphobacterium</taxon>
    </lineage>
</organism>
<dbReference type="RefSeq" id="WP_330198578.1">
    <property type="nucleotide sequence ID" value="NZ_JAZDRP010000003.1"/>
</dbReference>
<reference evidence="9 10" key="1">
    <citation type="submission" date="2024-01" db="EMBL/GenBank/DDBJ databases">
        <title>Hyphobacterium bacterium isolated from marine sediment.</title>
        <authorList>
            <person name="Zhao S."/>
        </authorList>
    </citation>
    <scope>NUCLEOTIDE SEQUENCE [LARGE SCALE GENOMIC DNA]</scope>
    <source>
        <strain evidence="10">HN65</strain>
    </source>
</reference>
<evidence type="ECO:0000256" key="3">
    <source>
        <dbReference type="ARBA" id="ARBA00022679"/>
    </source>
</evidence>
<evidence type="ECO:0000256" key="4">
    <source>
        <dbReference type="ARBA" id="ARBA00022692"/>
    </source>
</evidence>
<comment type="caution">
    <text evidence="9">The sequence shown here is derived from an EMBL/GenBank/DDBJ whole genome shotgun (WGS) entry which is preliminary data.</text>
</comment>
<dbReference type="PANTHER" id="PTHR48090">
    <property type="entry name" value="UNDECAPRENYL-PHOSPHATE 4-DEOXY-4-FORMAMIDO-L-ARABINOSE TRANSFERASE-RELATED"/>
    <property type="match status" value="1"/>
</dbReference>
<dbReference type="CDD" id="cd04179">
    <property type="entry name" value="DPM_DPG-synthase_like"/>
    <property type="match status" value="1"/>
</dbReference>
<dbReference type="Pfam" id="PF00535">
    <property type="entry name" value="Glycos_transf_2"/>
    <property type="match status" value="1"/>
</dbReference>
<dbReference type="EMBL" id="JAZDRP010000003">
    <property type="protein sequence ID" value="MEE2525919.1"/>
    <property type="molecule type" value="Genomic_DNA"/>
</dbReference>
<accession>A0ABU7LPS7</accession>
<protein>
    <submittedName>
        <fullName evidence="9">Glycosyltransferase family 2 protein</fullName>
    </submittedName>
</protein>
<keyword evidence="1" id="KW-1003">Cell membrane</keyword>
<keyword evidence="2" id="KW-0328">Glycosyltransferase</keyword>
<dbReference type="InterPro" id="IPR001173">
    <property type="entry name" value="Glyco_trans_2-like"/>
</dbReference>
<gene>
    <name evidence="9" type="ORF">V0U79_06040</name>
</gene>
<dbReference type="InterPro" id="IPR029044">
    <property type="entry name" value="Nucleotide-diphossugar_trans"/>
</dbReference>
<dbReference type="Proteomes" id="UP001354971">
    <property type="component" value="Unassembled WGS sequence"/>
</dbReference>
<evidence type="ECO:0000256" key="2">
    <source>
        <dbReference type="ARBA" id="ARBA00022676"/>
    </source>
</evidence>